<evidence type="ECO:0000313" key="1">
    <source>
        <dbReference type="EMBL" id="ATA19581.1"/>
    </source>
</evidence>
<sequence>MSKCNFSPRAFFNCQFIMLALIMFMFLFSPRLCLAYSEIDLKDGKALFDPPKIRVKGNVVYFDGKIKENSYTEILRKIGENKIKKISINSVGGDAKSALQIGFYVYHNDIDIDVRSVCASACANYIFPAGKQKHLGNDSYLLWHGGVNGPEKELNVSGGISRDDFLKLPEIKEIRKEDVVFYKKIGVAIQLSFCPQLKDDYNEKFPEKWFSYTPEDMGKFGMRNISYANSASQWVKSMRKKHVIFASYCN</sequence>
<evidence type="ECO:0000313" key="2">
    <source>
        <dbReference type="Proteomes" id="UP000217182"/>
    </source>
</evidence>
<dbReference type="Proteomes" id="UP000217182">
    <property type="component" value="Chromosome"/>
</dbReference>
<proteinExistence type="predicted"/>
<dbReference type="AlphaFoldDB" id="A0A250B0G7"/>
<reference evidence="1 2" key="1">
    <citation type="submission" date="2016-01" db="EMBL/GenBank/DDBJ databases">
        <authorList>
            <person name="Oliw E.H."/>
        </authorList>
    </citation>
    <scope>NUCLEOTIDE SEQUENCE [LARGE SCALE GENOMIC DNA]</scope>
    <source>
        <strain evidence="1 2">FRB97</strain>
    </source>
</reference>
<dbReference type="OrthoDB" id="8581915at2"/>
<dbReference type="RefSeq" id="WP_095846184.1">
    <property type="nucleotide sequence ID" value="NZ_SMBC01000020.1"/>
</dbReference>
<keyword evidence="2" id="KW-1185">Reference proteome</keyword>
<dbReference type="Gene3D" id="3.90.226.10">
    <property type="entry name" value="2-enoyl-CoA Hydratase, Chain A, domain 1"/>
    <property type="match status" value="1"/>
</dbReference>
<dbReference type="EMBL" id="CP014136">
    <property type="protein sequence ID" value="ATA19581.1"/>
    <property type="molecule type" value="Genomic_DNA"/>
</dbReference>
<dbReference type="InterPro" id="IPR029045">
    <property type="entry name" value="ClpP/crotonase-like_dom_sf"/>
</dbReference>
<name>A0A250B0G7_9GAMM</name>
<accession>A0A250B0G7</accession>
<dbReference type="KEGG" id="gqu:AWC35_09625"/>
<protein>
    <submittedName>
        <fullName evidence="1">Uncharacterized protein</fullName>
    </submittedName>
</protein>
<dbReference type="SUPFAM" id="SSF52096">
    <property type="entry name" value="ClpP/crotonase"/>
    <property type="match status" value="1"/>
</dbReference>
<organism evidence="1 2">
    <name type="scientific">Gibbsiella quercinecans</name>
    <dbReference type="NCBI Taxonomy" id="929813"/>
    <lineage>
        <taxon>Bacteria</taxon>
        <taxon>Pseudomonadati</taxon>
        <taxon>Pseudomonadota</taxon>
        <taxon>Gammaproteobacteria</taxon>
        <taxon>Enterobacterales</taxon>
        <taxon>Yersiniaceae</taxon>
        <taxon>Gibbsiella</taxon>
    </lineage>
</organism>
<gene>
    <name evidence="1" type="ORF">AWC35_09625</name>
</gene>